<feature type="non-terminal residue" evidence="2">
    <location>
        <position position="219"/>
    </location>
</feature>
<feature type="region of interest" description="Disordered" evidence="1">
    <location>
        <begin position="1"/>
        <end position="37"/>
    </location>
</feature>
<dbReference type="PANTHER" id="PTHR38166:SF1">
    <property type="entry name" value="C2H2-TYPE DOMAIN-CONTAINING PROTEIN"/>
    <property type="match status" value="1"/>
</dbReference>
<feature type="compositionally biased region" description="Basic residues" evidence="1">
    <location>
        <begin position="1"/>
        <end position="10"/>
    </location>
</feature>
<protein>
    <recommendedName>
        <fullName evidence="4">C2H2-type domain-containing protein</fullName>
    </recommendedName>
</protein>
<dbReference type="EMBL" id="JAGMUU010000005">
    <property type="protein sequence ID" value="KAH7151913.1"/>
    <property type="molecule type" value="Genomic_DNA"/>
</dbReference>
<sequence length="219" mass="25606">SSQNNFKRKRSNDAGDDADQDGFQRSQKKTNYSPAEDAKKSFACPFLKKDPVEHGACCTRKLSRIRDVKQHLTRRHTPERYCQLCFETNFVNQQSLQHHINERSCFSEDPSMLEGISYDQRQQLSKKSNPNLGEEGQWFAIWDVIFPESLKPASAYIDPSLSMETRLFREYSFSHGPAMLREQIMSNSDWLRRESTEEEQERALDRVIAEGITRLFETW</sequence>
<dbReference type="AlphaFoldDB" id="A0A9P9F437"/>
<evidence type="ECO:0008006" key="4">
    <source>
        <dbReference type="Google" id="ProtNLM"/>
    </source>
</evidence>
<comment type="caution">
    <text evidence="2">The sequence shown here is derived from an EMBL/GenBank/DDBJ whole genome shotgun (WGS) entry which is preliminary data.</text>
</comment>
<proteinExistence type="predicted"/>
<dbReference type="OrthoDB" id="4738706at2759"/>
<gene>
    <name evidence="2" type="ORF">B0J13DRAFT_406376</name>
</gene>
<dbReference type="PANTHER" id="PTHR38166">
    <property type="entry name" value="C2H2-TYPE DOMAIN-CONTAINING PROTEIN-RELATED"/>
    <property type="match status" value="1"/>
</dbReference>
<organism evidence="2 3">
    <name type="scientific">Dactylonectria estremocensis</name>
    <dbReference type="NCBI Taxonomy" id="1079267"/>
    <lineage>
        <taxon>Eukaryota</taxon>
        <taxon>Fungi</taxon>
        <taxon>Dikarya</taxon>
        <taxon>Ascomycota</taxon>
        <taxon>Pezizomycotina</taxon>
        <taxon>Sordariomycetes</taxon>
        <taxon>Hypocreomycetidae</taxon>
        <taxon>Hypocreales</taxon>
        <taxon>Nectriaceae</taxon>
        <taxon>Dactylonectria</taxon>
    </lineage>
</organism>
<keyword evidence="3" id="KW-1185">Reference proteome</keyword>
<name>A0A9P9F437_9HYPO</name>
<reference evidence="2" key="1">
    <citation type="journal article" date="2021" name="Nat. Commun.">
        <title>Genetic determinants of endophytism in the Arabidopsis root mycobiome.</title>
        <authorList>
            <person name="Mesny F."/>
            <person name="Miyauchi S."/>
            <person name="Thiergart T."/>
            <person name="Pickel B."/>
            <person name="Atanasova L."/>
            <person name="Karlsson M."/>
            <person name="Huettel B."/>
            <person name="Barry K.W."/>
            <person name="Haridas S."/>
            <person name="Chen C."/>
            <person name="Bauer D."/>
            <person name="Andreopoulos W."/>
            <person name="Pangilinan J."/>
            <person name="LaButti K."/>
            <person name="Riley R."/>
            <person name="Lipzen A."/>
            <person name="Clum A."/>
            <person name="Drula E."/>
            <person name="Henrissat B."/>
            <person name="Kohler A."/>
            <person name="Grigoriev I.V."/>
            <person name="Martin F.M."/>
            <person name="Hacquard S."/>
        </authorList>
    </citation>
    <scope>NUCLEOTIDE SEQUENCE</scope>
    <source>
        <strain evidence="2">MPI-CAGE-AT-0021</strain>
    </source>
</reference>
<accession>A0A9P9F437</accession>
<evidence type="ECO:0000313" key="3">
    <source>
        <dbReference type="Proteomes" id="UP000717696"/>
    </source>
</evidence>
<evidence type="ECO:0000256" key="1">
    <source>
        <dbReference type="SAM" id="MobiDB-lite"/>
    </source>
</evidence>
<evidence type="ECO:0000313" key="2">
    <source>
        <dbReference type="EMBL" id="KAH7151913.1"/>
    </source>
</evidence>
<feature type="non-terminal residue" evidence="2">
    <location>
        <position position="1"/>
    </location>
</feature>
<dbReference type="Proteomes" id="UP000717696">
    <property type="component" value="Unassembled WGS sequence"/>
</dbReference>